<accession>A0A517YAJ3</accession>
<name>A0A517YAJ3_9BACT</name>
<sequence>MNSRPILRQGSFGQAVKELQTRLNQLVRPAPPLVVDGSFGAKTKTAVMTFQSARKLTVDGVVGGNTWAALDQTSSTPGAPPPPPMPPPAGPVISSLVEKAVQIALGENGVREEPAGSNRGAKVDAYNAAAGVNNGALWCMSFVYWSFQQAAAQTGQPNPMPQTAYCPFLYQWARDNQKLVTTPQRGDIFLVKGLRDGKPSVIHTGIVTGGSINTVEGNTNNDGSANGIGVFTRSRSSSSCYFVWL</sequence>
<dbReference type="RefSeq" id="WP_202921767.1">
    <property type="nucleotide sequence ID" value="NZ_CP036274.1"/>
</dbReference>
<dbReference type="GO" id="GO:0009046">
    <property type="term" value="F:zinc D-Ala-D-Ala carboxypeptidase activity"/>
    <property type="evidence" value="ECO:0007669"/>
    <property type="project" value="UniProtKB-EC"/>
</dbReference>
<keyword evidence="4" id="KW-0378">Hydrolase</keyword>
<organism evidence="4 5">
    <name type="scientific">Anatilimnocola aggregata</name>
    <dbReference type="NCBI Taxonomy" id="2528021"/>
    <lineage>
        <taxon>Bacteria</taxon>
        <taxon>Pseudomonadati</taxon>
        <taxon>Planctomycetota</taxon>
        <taxon>Planctomycetia</taxon>
        <taxon>Pirellulales</taxon>
        <taxon>Pirellulaceae</taxon>
        <taxon>Anatilimnocola</taxon>
    </lineage>
</organism>
<proteinExistence type="predicted"/>
<feature type="compositionally biased region" description="Pro residues" evidence="1">
    <location>
        <begin position="78"/>
        <end position="89"/>
    </location>
</feature>
<dbReference type="SUPFAM" id="SSF47090">
    <property type="entry name" value="PGBD-like"/>
    <property type="match status" value="1"/>
</dbReference>
<dbReference type="InterPro" id="IPR036366">
    <property type="entry name" value="PGBDSf"/>
</dbReference>
<feature type="domain" description="Peptidoglycan binding-like" evidence="2">
    <location>
        <begin position="13"/>
        <end position="70"/>
    </location>
</feature>
<dbReference type="KEGG" id="aagg:ETAA8_23400"/>
<dbReference type="Gene3D" id="1.10.101.10">
    <property type="entry name" value="PGBD-like superfamily/PGBD"/>
    <property type="match status" value="1"/>
</dbReference>
<keyword evidence="4" id="KW-0645">Protease</keyword>
<keyword evidence="4" id="KW-0121">Carboxypeptidase</keyword>
<dbReference type="Proteomes" id="UP000315017">
    <property type="component" value="Chromosome"/>
</dbReference>
<feature type="domain" description="Peptidase C51" evidence="3">
    <location>
        <begin position="133"/>
        <end position="218"/>
    </location>
</feature>
<gene>
    <name evidence="4" type="ORF">ETAA8_23400</name>
</gene>
<evidence type="ECO:0000256" key="1">
    <source>
        <dbReference type="SAM" id="MobiDB-lite"/>
    </source>
</evidence>
<keyword evidence="5" id="KW-1185">Reference proteome</keyword>
<dbReference type="InterPro" id="IPR036365">
    <property type="entry name" value="PGBD-like_sf"/>
</dbReference>
<evidence type="ECO:0000313" key="5">
    <source>
        <dbReference type="Proteomes" id="UP000315017"/>
    </source>
</evidence>
<evidence type="ECO:0000259" key="2">
    <source>
        <dbReference type="Pfam" id="PF01471"/>
    </source>
</evidence>
<dbReference type="Pfam" id="PF01471">
    <property type="entry name" value="PG_binding_1"/>
    <property type="match status" value="1"/>
</dbReference>
<dbReference type="InterPro" id="IPR002477">
    <property type="entry name" value="Peptidoglycan-bd-like"/>
</dbReference>
<dbReference type="InterPro" id="IPR007921">
    <property type="entry name" value="CHAP_dom"/>
</dbReference>
<reference evidence="4 5" key="1">
    <citation type="submission" date="2019-02" db="EMBL/GenBank/DDBJ databases">
        <title>Deep-cultivation of Planctomycetes and their phenomic and genomic characterization uncovers novel biology.</title>
        <authorList>
            <person name="Wiegand S."/>
            <person name="Jogler M."/>
            <person name="Boedeker C."/>
            <person name="Pinto D."/>
            <person name="Vollmers J."/>
            <person name="Rivas-Marin E."/>
            <person name="Kohn T."/>
            <person name="Peeters S.H."/>
            <person name="Heuer A."/>
            <person name="Rast P."/>
            <person name="Oberbeckmann S."/>
            <person name="Bunk B."/>
            <person name="Jeske O."/>
            <person name="Meyerdierks A."/>
            <person name="Storesund J.E."/>
            <person name="Kallscheuer N."/>
            <person name="Luecker S."/>
            <person name="Lage O.M."/>
            <person name="Pohl T."/>
            <person name="Merkel B.J."/>
            <person name="Hornburger P."/>
            <person name="Mueller R.-W."/>
            <person name="Bruemmer F."/>
            <person name="Labrenz M."/>
            <person name="Spormann A.M."/>
            <person name="Op den Camp H."/>
            <person name="Overmann J."/>
            <person name="Amann R."/>
            <person name="Jetten M.S.M."/>
            <person name="Mascher T."/>
            <person name="Medema M.H."/>
            <person name="Devos D.P."/>
            <person name="Kaster A.-K."/>
            <person name="Ovreas L."/>
            <person name="Rohde M."/>
            <person name="Galperin M.Y."/>
            <person name="Jogler C."/>
        </authorList>
    </citation>
    <scope>NUCLEOTIDE SEQUENCE [LARGE SCALE GENOMIC DNA]</scope>
    <source>
        <strain evidence="4 5">ETA_A8</strain>
    </source>
</reference>
<evidence type="ECO:0000313" key="4">
    <source>
        <dbReference type="EMBL" id="QDU27253.1"/>
    </source>
</evidence>
<protein>
    <submittedName>
        <fullName evidence="4">Zinc D-Ala-D-Ala carboxypeptidase</fullName>
        <ecNumber evidence="4">3.4.17.14</ecNumber>
    </submittedName>
</protein>
<dbReference type="AlphaFoldDB" id="A0A517YAJ3"/>
<feature type="region of interest" description="Disordered" evidence="1">
    <location>
        <begin position="68"/>
        <end position="89"/>
    </location>
</feature>
<dbReference type="EMBL" id="CP036274">
    <property type="protein sequence ID" value="QDU27253.1"/>
    <property type="molecule type" value="Genomic_DNA"/>
</dbReference>
<dbReference type="Pfam" id="PF05257">
    <property type="entry name" value="CHAP"/>
    <property type="match status" value="1"/>
</dbReference>
<evidence type="ECO:0000259" key="3">
    <source>
        <dbReference type="Pfam" id="PF05257"/>
    </source>
</evidence>
<dbReference type="EC" id="3.4.17.14" evidence="4"/>